<feature type="disulfide bond" description="Interchain (with AhpC); in linked form" evidence="6">
    <location>
        <position position="135"/>
    </location>
</feature>
<dbReference type="SUPFAM" id="SSF69118">
    <property type="entry name" value="AhpD-like"/>
    <property type="match status" value="1"/>
</dbReference>
<evidence type="ECO:0000256" key="3">
    <source>
        <dbReference type="ARBA" id="ARBA00023002"/>
    </source>
</evidence>
<dbReference type="InterPro" id="IPR029032">
    <property type="entry name" value="AhpD-like"/>
</dbReference>
<feature type="active site" description="Proton donor" evidence="6">
    <location>
        <position position="132"/>
    </location>
</feature>
<dbReference type="OrthoDB" id="9801997at2"/>
<keyword evidence="2 6" id="KW-0049">Antioxidant</keyword>
<dbReference type="GO" id="GO:0032843">
    <property type="term" value="F:hydroperoxide reductase activity"/>
    <property type="evidence" value="ECO:0007669"/>
    <property type="project" value="InterPro"/>
</dbReference>
<dbReference type="InterPro" id="IPR004674">
    <property type="entry name" value="AhpD"/>
</dbReference>
<dbReference type="KEGG" id="nba:CUN60_00295"/>
<gene>
    <name evidence="6" type="primary">ahpD</name>
    <name evidence="8" type="ORF">CUN60_00295</name>
</gene>
<dbReference type="InterPro" id="IPR003779">
    <property type="entry name" value="CMD-like"/>
</dbReference>
<dbReference type="GO" id="GO:0015036">
    <property type="term" value="F:disulfide oxidoreductase activity"/>
    <property type="evidence" value="ECO:0007669"/>
    <property type="project" value="TreeGrafter"/>
</dbReference>
<feature type="domain" description="Carboxymuconolactone decarboxylase-like" evidence="7">
    <location>
        <begin position="95"/>
        <end position="166"/>
    </location>
</feature>
<comment type="catalytic activity">
    <reaction evidence="6">
        <text>N(6)-[(R)-dihydrolipoyl]-L-lysyl-[lipoyl-carrier protein] + a hydroperoxide = N(6)-[(R)-lipoyl]-L-lysyl-[lipoyl-carrier protein] + an alcohol + H2O</text>
        <dbReference type="Rhea" id="RHEA:62636"/>
        <dbReference type="Rhea" id="RHEA-COMP:10502"/>
        <dbReference type="Rhea" id="RHEA-COMP:16355"/>
        <dbReference type="ChEBI" id="CHEBI:15377"/>
        <dbReference type="ChEBI" id="CHEBI:30879"/>
        <dbReference type="ChEBI" id="CHEBI:35924"/>
        <dbReference type="ChEBI" id="CHEBI:83099"/>
        <dbReference type="ChEBI" id="CHEBI:83100"/>
        <dbReference type="EC" id="1.11.1.28"/>
    </reaction>
</comment>
<name>A0A2I7N2X1_9NEIS</name>
<dbReference type="PANTHER" id="PTHR33930:SF7">
    <property type="entry name" value="ALKYL HYDROPEROXIDE REDUCTASE AHPD"/>
    <property type="match status" value="1"/>
</dbReference>
<keyword evidence="1 6" id="KW-0575">Peroxidase</keyword>
<keyword evidence="5 6" id="KW-0676">Redox-active center</keyword>
<feature type="disulfide bond" evidence="6">
    <location>
        <begin position="132"/>
        <end position="135"/>
    </location>
</feature>
<evidence type="ECO:0000256" key="1">
    <source>
        <dbReference type="ARBA" id="ARBA00022559"/>
    </source>
</evidence>
<protein>
    <recommendedName>
        <fullName evidence="6">Alkyl hydroperoxide reductase AhpD</fullName>
        <ecNumber evidence="6">1.11.1.28</ecNumber>
    </recommendedName>
    <alternativeName>
        <fullName evidence="6">Alkylhydroperoxidase AhpD</fullName>
    </alternativeName>
</protein>
<evidence type="ECO:0000256" key="4">
    <source>
        <dbReference type="ARBA" id="ARBA00023157"/>
    </source>
</evidence>
<reference evidence="9" key="1">
    <citation type="submission" date="2017-11" db="EMBL/GenBank/DDBJ databases">
        <authorList>
            <person name="Chan K.G."/>
            <person name="Lee L.S."/>
        </authorList>
    </citation>
    <scope>NUCLEOTIDE SEQUENCE [LARGE SCALE GENOMIC DNA]</scope>
    <source>
        <strain evidence="9">DSM 100970</strain>
    </source>
</reference>
<dbReference type="Pfam" id="PF02627">
    <property type="entry name" value="CMD"/>
    <property type="match status" value="1"/>
</dbReference>
<evidence type="ECO:0000313" key="9">
    <source>
        <dbReference type="Proteomes" id="UP000236655"/>
    </source>
</evidence>
<keyword evidence="9" id="KW-1185">Reference proteome</keyword>
<dbReference type="EC" id="1.11.1.28" evidence="6"/>
<dbReference type="GO" id="GO:0006979">
    <property type="term" value="P:response to oxidative stress"/>
    <property type="evidence" value="ECO:0007669"/>
    <property type="project" value="InterPro"/>
</dbReference>
<dbReference type="GO" id="GO:0045454">
    <property type="term" value="P:cell redox homeostasis"/>
    <property type="evidence" value="ECO:0007669"/>
    <property type="project" value="TreeGrafter"/>
</dbReference>
<proteinExistence type="inferred from homology"/>
<comment type="function">
    <text evidence="6">Antioxidant protein with alkyl hydroperoxidase activity. Required for the reduction of the AhpC active site cysteine residues and for the regeneration of the AhpC enzyme activity.</text>
</comment>
<dbReference type="AlphaFoldDB" id="A0A2I7N2X1"/>
<evidence type="ECO:0000256" key="5">
    <source>
        <dbReference type="ARBA" id="ARBA00023284"/>
    </source>
</evidence>
<dbReference type="HAMAP" id="MF_01676">
    <property type="entry name" value="AhpD"/>
    <property type="match status" value="1"/>
</dbReference>
<dbReference type="NCBIfam" id="TIGR00778">
    <property type="entry name" value="ahpD_dom"/>
    <property type="match status" value="1"/>
</dbReference>
<dbReference type="InterPro" id="IPR004675">
    <property type="entry name" value="AhpD_core"/>
</dbReference>
<dbReference type="GO" id="GO:0051920">
    <property type="term" value="F:peroxiredoxin activity"/>
    <property type="evidence" value="ECO:0007669"/>
    <property type="project" value="InterPro"/>
</dbReference>
<evidence type="ECO:0000256" key="2">
    <source>
        <dbReference type="ARBA" id="ARBA00022862"/>
    </source>
</evidence>
<dbReference type="PANTHER" id="PTHR33930">
    <property type="entry name" value="ALKYL HYDROPEROXIDE REDUCTASE AHPD"/>
    <property type="match status" value="1"/>
</dbReference>
<evidence type="ECO:0000259" key="7">
    <source>
        <dbReference type="Pfam" id="PF02627"/>
    </source>
</evidence>
<accession>A0A2I7N2X1</accession>
<sequence length="177" mass="19223">MNFENILNALPDYAKDIKLNLSSLANNHSGITDAQFAGSVLVAAIASKNGALSKHIRQSIASTLNEIEINAAHSAVSIMAMTNIYYRFTDLVNDPSYATMPAGLRMNILANHGIDKITFEMWSLVVSIINGCHKCVTAHEQVLVKQHEVAKETIQLLAKIAAVIHSLATVQIVELSK</sequence>
<dbReference type="RefSeq" id="WP_102950098.1">
    <property type="nucleotide sequence ID" value="NZ_CP024847.1"/>
</dbReference>
<dbReference type="Proteomes" id="UP000236655">
    <property type="component" value="Chromosome"/>
</dbReference>
<evidence type="ECO:0000313" key="8">
    <source>
        <dbReference type="EMBL" id="AUR50798.1"/>
    </source>
</evidence>
<organism evidence="8 9">
    <name type="scientific">Aquella oligotrophica</name>
    <dbReference type="NCBI Taxonomy" id="2067065"/>
    <lineage>
        <taxon>Bacteria</taxon>
        <taxon>Pseudomonadati</taxon>
        <taxon>Pseudomonadota</taxon>
        <taxon>Betaproteobacteria</taxon>
        <taxon>Neisseriales</taxon>
        <taxon>Neisseriaceae</taxon>
        <taxon>Aquella</taxon>
    </lineage>
</organism>
<comment type="similarity">
    <text evidence="6">Belongs to the AhpD family.</text>
</comment>
<dbReference type="Gene3D" id="1.20.1290.10">
    <property type="entry name" value="AhpD-like"/>
    <property type="match status" value="1"/>
</dbReference>
<dbReference type="EMBL" id="CP024847">
    <property type="protein sequence ID" value="AUR50798.1"/>
    <property type="molecule type" value="Genomic_DNA"/>
</dbReference>
<feature type="active site" description="Cysteine sulfenic acid (-SOH) intermediate" evidence="6">
    <location>
        <position position="135"/>
    </location>
</feature>
<keyword evidence="3 6" id="KW-0560">Oxidoreductase</keyword>
<keyword evidence="4 6" id="KW-1015">Disulfide bond</keyword>
<evidence type="ECO:0000256" key="6">
    <source>
        <dbReference type="HAMAP-Rule" id="MF_01676"/>
    </source>
</evidence>